<keyword evidence="5" id="KW-1185">Reference proteome</keyword>
<evidence type="ECO:0000313" key="3">
    <source>
        <dbReference type="EMBL" id="RCW31205.1"/>
    </source>
</evidence>
<dbReference type="Pfam" id="PF03235">
    <property type="entry name" value="GmrSD_N"/>
    <property type="match status" value="1"/>
</dbReference>
<organism evidence="3 4">
    <name type="scientific">Marinobacter nauticus</name>
    <name type="common">Marinobacter hydrocarbonoclasticus</name>
    <name type="synonym">Marinobacter aquaeolei</name>
    <dbReference type="NCBI Taxonomy" id="2743"/>
    <lineage>
        <taxon>Bacteria</taxon>
        <taxon>Pseudomonadati</taxon>
        <taxon>Pseudomonadota</taxon>
        <taxon>Gammaproteobacteria</taxon>
        <taxon>Pseudomonadales</taxon>
        <taxon>Marinobacteraceae</taxon>
        <taxon>Marinobacter</taxon>
    </lineage>
</organism>
<dbReference type="Proteomes" id="UP000252795">
    <property type="component" value="Unassembled WGS sequence"/>
</dbReference>
<dbReference type="EMBL" id="QNSA01000012">
    <property type="protein sequence ID" value="RBP69561.1"/>
    <property type="molecule type" value="Genomic_DNA"/>
</dbReference>
<evidence type="ECO:0000313" key="2">
    <source>
        <dbReference type="EMBL" id="RBP69561.1"/>
    </source>
</evidence>
<dbReference type="InterPro" id="IPR004919">
    <property type="entry name" value="GmrSD_N"/>
</dbReference>
<evidence type="ECO:0000259" key="1">
    <source>
        <dbReference type="Pfam" id="PF03235"/>
    </source>
</evidence>
<feature type="domain" description="GmrSD restriction endonucleases N-terminal" evidence="1">
    <location>
        <begin position="18"/>
        <end position="258"/>
    </location>
</feature>
<protein>
    <submittedName>
        <fullName evidence="3">Uncharacterized protein DUF262</fullName>
    </submittedName>
</protein>
<dbReference type="RefSeq" id="WP_113880507.1">
    <property type="nucleotide sequence ID" value="NZ_QNSA01000012.1"/>
</dbReference>
<dbReference type="AlphaFoldDB" id="A0A368USX5"/>
<gene>
    <name evidence="3" type="ORF">DET51_1123</name>
    <name evidence="2" type="ORF">DET64_1123</name>
</gene>
<evidence type="ECO:0000313" key="5">
    <source>
        <dbReference type="Proteomes" id="UP000253065"/>
    </source>
</evidence>
<comment type="caution">
    <text evidence="3">The sequence shown here is derived from an EMBL/GenBank/DDBJ whole genome shotgun (WGS) entry which is preliminary data.</text>
</comment>
<evidence type="ECO:0000313" key="4">
    <source>
        <dbReference type="Proteomes" id="UP000252795"/>
    </source>
</evidence>
<proteinExistence type="predicted"/>
<reference evidence="3 4" key="1">
    <citation type="submission" date="2018-07" db="EMBL/GenBank/DDBJ databases">
        <title>Freshwater and sediment microbial communities from various areas in North America, analyzing microbe dynamics in response to fracking.</title>
        <authorList>
            <person name="Lamendella R."/>
        </authorList>
    </citation>
    <scope>NUCLEOTIDE SEQUENCE [LARGE SCALE GENOMIC DNA]</scope>
    <source>
        <strain evidence="3 4">114E</strain>
        <strain evidence="2 5">114E_o</strain>
    </source>
</reference>
<accession>A0A368USX5</accession>
<dbReference type="EMBL" id="QPJB01000012">
    <property type="protein sequence ID" value="RCW31205.1"/>
    <property type="molecule type" value="Genomic_DNA"/>
</dbReference>
<name>A0A368USX5_MARNT</name>
<sequence length="836" mass="96765">MPSQDIVHQSGERLSFFQLISKKRLRVEIPIIQRDYAQGRPNQKAVRKAFLDALYGYLKKGTPLRDLDFVYGSIVADDIKLEKTENHSVAGRFVPLDGQQRLTTLFLLHWYLAQISGRAEFLRSALSVKGRSLFTYETRTSSSEFCDALIANDIQIKDLLCNETGTGSIEATIRDTGWFYLSWSSDPTIRSMLTMLDAIHDRFDGCTEFFDLLVDDEVPVITFLFLNLQEFKLTDDLYIKMNARGKPLTQFENFKARLEKKVKSFSSPWPEYRLGFQDRPVSGYEYFIHKIDTDWADLFWSYRNEASTDNTYDDELMNFMALVIANFHILDQNLERGFFGVGGSLKRWSFTDYDEHNCLSQRLIVHLIAMFDLLHRGSLSEGKINPYLEPNPYYSEEETFKAVIKNTTSYPEKLRFYGFYRAVENGLREDELLSWMRVIFNLTENTIINTLDDYYQLLGSIRDLAEQDTPILELLCRDIDVEGFLGAQVTEEKIKAHLISKSPEWRSEIVAIENHPFFRGQVGFILKFSGIVDYYSKHGDTNWNGSGQQYLDEFRRYARSASAVFSAIRDSSARIDYSWERAVLTKGVYFTSTTADRFNLLSTRLAKNNVERDHSWKRLLRLPYNDGDPWDCRQSFVRDVFDDPKFDSDDVQGSLEKICTAAMEVSPINDWRSLLISTPDLFRICNQGFIVKNNKEIVLLHESQRNHYHTELYSKFLELKIAADNLDFSPFQSIYYHADRGAEALTYVLFSGFRLEGQDYQMKVWYQGHQYQFLFSTIGDGSFSLKVVSALEHLGFHAEESLDDAPVKYRSRFDSPGSAQQAIIELCALLRRSTDG</sequence>
<dbReference type="Proteomes" id="UP000253065">
    <property type="component" value="Unassembled WGS sequence"/>
</dbReference>